<dbReference type="EMBL" id="AMZN01000046">
    <property type="protein sequence ID" value="ELR71047.1"/>
    <property type="molecule type" value="Genomic_DNA"/>
</dbReference>
<dbReference type="eggNOG" id="COG0515">
    <property type="taxonomic scope" value="Bacteria"/>
</dbReference>
<dbReference type="RefSeq" id="WP_009580534.1">
    <property type="nucleotide sequence ID" value="NZ_AMZN01000046.1"/>
</dbReference>
<proteinExistence type="predicted"/>
<dbReference type="Proteomes" id="UP000011135">
    <property type="component" value="Unassembled WGS sequence"/>
</dbReference>
<gene>
    <name evidence="3" type="ORF">C900_03177</name>
</gene>
<keyword evidence="4" id="KW-1185">Reference proteome</keyword>
<dbReference type="Pfam" id="PF07603">
    <property type="entry name" value="Lcl_C"/>
    <property type="match status" value="1"/>
</dbReference>
<evidence type="ECO:0000256" key="1">
    <source>
        <dbReference type="SAM" id="SignalP"/>
    </source>
</evidence>
<accession>L8JUT2</accession>
<keyword evidence="1" id="KW-0732">Signal</keyword>
<dbReference type="OrthoDB" id="644207at2"/>
<dbReference type="AlphaFoldDB" id="L8JUT2"/>
<organism evidence="3 4">
    <name type="scientific">Fulvivirga imtechensis AK7</name>
    <dbReference type="NCBI Taxonomy" id="1237149"/>
    <lineage>
        <taxon>Bacteria</taxon>
        <taxon>Pseudomonadati</taxon>
        <taxon>Bacteroidota</taxon>
        <taxon>Cytophagia</taxon>
        <taxon>Cytophagales</taxon>
        <taxon>Fulvivirgaceae</taxon>
        <taxon>Fulvivirga</taxon>
    </lineage>
</organism>
<comment type="caution">
    <text evidence="3">The sequence shown here is derived from an EMBL/GenBank/DDBJ whole genome shotgun (WGS) entry which is preliminary data.</text>
</comment>
<name>L8JUT2_9BACT</name>
<feature type="domain" description="Lcl C-terminal" evidence="2">
    <location>
        <begin position="261"/>
        <end position="339"/>
    </location>
</feature>
<dbReference type="eggNOG" id="COG5295">
    <property type="taxonomic scope" value="Bacteria"/>
</dbReference>
<sequence>MNRLTAILLVFICITSFEVVAQSPASFRYQAALQGAGGEPLANKKVSFIVTILRSATDKQRVFAEFHIANTDEFGMVSLQIGKGNPVFKNFRDINWGSGDHFLKIEIDETGGTQFKLLNEVQLLSVPYAIHARTADNVDDADADPTNELQTLSIEEQQLTISNGNTITLPLDNDSQTLSIDGNQLSISNGNTVTLPSAGGHLPDPTQPVAIRFRGKSIYVYPTDNASGIIFAPFGDTAADSDHDGAANTAALIQAHGDGNYAAKLCDDLNAYGYDDWYLPSRAELDAVFKQNYLISDYSLEAYWTSTELTTNMAWGISFSTGTPNETTKNQARRCRCIRSE</sequence>
<feature type="chain" id="PRO_5003993426" description="Lcl C-terminal domain-containing protein" evidence="1">
    <location>
        <begin position="22"/>
        <end position="341"/>
    </location>
</feature>
<evidence type="ECO:0000313" key="4">
    <source>
        <dbReference type="Proteomes" id="UP000011135"/>
    </source>
</evidence>
<reference evidence="3 4" key="1">
    <citation type="submission" date="2012-12" db="EMBL/GenBank/DDBJ databases">
        <title>Genome assembly of Fulvivirga imtechensis AK7.</title>
        <authorList>
            <person name="Nupur N."/>
            <person name="Khatri I."/>
            <person name="Kumar R."/>
            <person name="Subramanian S."/>
            <person name="Pinnaka A."/>
        </authorList>
    </citation>
    <scope>NUCLEOTIDE SEQUENCE [LARGE SCALE GENOMIC DNA]</scope>
    <source>
        <strain evidence="3 4">AK7</strain>
    </source>
</reference>
<dbReference type="STRING" id="1237149.C900_03177"/>
<feature type="signal peptide" evidence="1">
    <location>
        <begin position="1"/>
        <end position="21"/>
    </location>
</feature>
<protein>
    <recommendedName>
        <fullName evidence="2">Lcl C-terminal domain-containing protein</fullName>
    </recommendedName>
</protein>
<dbReference type="InterPro" id="IPR011460">
    <property type="entry name" value="Lcl_C"/>
</dbReference>
<evidence type="ECO:0000313" key="3">
    <source>
        <dbReference type="EMBL" id="ELR71047.1"/>
    </source>
</evidence>
<evidence type="ECO:0000259" key="2">
    <source>
        <dbReference type="Pfam" id="PF07603"/>
    </source>
</evidence>